<feature type="domain" description="Glucose-methanol-choline oxidoreductase N-terminal" evidence="7">
    <location>
        <begin position="282"/>
        <end position="296"/>
    </location>
</feature>
<evidence type="ECO:0000256" key="3">
    <source>
        <dbReference type="ARBA" id="ARBA00022630"/>
    </source>
</evidence>
<dbReference type="AlphaFoldDB" id="A0A4R5PI73"/>
<dbReference type="RefSeq" id="WP_133285202.1">
    <property type="nucleotide sequence ID" value="NZ_SMSI01000003.1"/>
</dbReference>
<dbReference type="PANTHER" id="PTHR11552">
    <property type="entry name" value="GLUCOSE-METHANOL-CHOLINE GMC OXIDOREDUCTASE"/>
    <property type="match status" value="1"/>
</dbReference>
<keyword evidence="9" id="KW-1185">Reference proteome</keyword>
<keyword evidence="3 5" id="KW-0285">Flavoprotein</keyword>
<organism evidence="8 9">
    <name type="scientific">Pseudohoeflea suaedae</name>
    <dbReference type="NCBI Taxonomy" id="877384"/>
    <lineage>
        <taxon>Bacteria</taxon>
        <taxon>Pseudomonadati</taxon>
        <taxon>Pseudomonadota</taxon>
        <taxon>Alphaproteobacteria</taxon>
        <taxon>Hyphomicrobiales</taxon>
        <taxon>Rhizobiaceae</taxon>
        <taxon>Pseudohoeflea</taxon>
    </lineage>
</organism>
<reference evidence="8 9" key="1">
    <citation type="journal article" date="2013" name="Int. J. Syst. Evol. Microbiol.">
        <title>Hoeflea suaedae sp. nov., an endophytic bacterium isolated from the root of the halophyte Suaeda maritima.</title>
        <authorList>
            <person name="Chung E.J."/>
            <person name="Park J.A."/>
            <person name="Pramanik P."/>
            <person name="Bibi F."/>
            <person name="Jeon C.O."/>
            <person name="Chung Y.R."/>
        </authorList>
    </citation>
    <scope>NUCLEOTIDE SEQUENCE [LARGE SCALE GENOMIC DNA]</scope>
    <source>
        <strain evidence="8 9">YC6898</strain>
    </source>
</reference>
<dbReference type="InterPro" id="IPR012132">
    <property type="entry name" value="GMC_OxRdtase"/>
</dbReference>
<dbReference type="Gene3D" id="3.50.50.60">
    <property type="entry name" value="FAD/NAD(P)-binding domain"/>
    <property type="match status" value="1"/>
</dbReference>
<protein>
    <submittedName>
        <fullName evidence="8">GMC family oxidoreductase</fullName>
    </submittedName>
</protein>
<dbReference type="Pfam" id="PF05199">
    <property type="entry name" value="GMC_oxred_C"/>
    <property type="match status" value="1"/>
</dbReference>
<accession>A0A4R5PI73</accession>
<dbReference type="Proteomes" id="UP000295131">
    <property type="component" value="Unassembled WGS sequence"/>
</dbReference>
<dbReference type="Pfam" id="PF00732">
    <property type="entry name" value="GMC_oxred_N"/>
    <property type="match status" value="1"/>
</dbReference>
<evidence type="ECO:0000259" key="6">
    <source>
        <dbReference type="PROSITE" id="PS00623"/>
    </source>
</evidence>
<proteinExistence type="inferred from homology"/>
<dbReference type="Gene3D" id="3.30.560.10">
    <property type="entry name" value="Glucose Oxidase, domain 3"/>
    <property type="match status" value="1"/>
</dbReference>
<dbReference type="PROSITE" id="PS00624">
    <property type="entry name" value="GMC_OXRED_2"/>
    <property type="match status" value="1"/>
</dbReference>
<feature type="domain" description="Glucose-methanol-choline oxidoreductase N-terminal" evidence="6">
    <location>
        <begin position="90"/>
        <end position="113"/>
    </location>
</feature>
<evidence type="ECO:0000313" key="8">
    <source>
        <dbReference type="EMBL" id="TDH34917.1"/>
    </source>
</evidence>
<comment type="similarity">
    <text evidence="2 5">Belongs to the GMC oxidoreductase family.</text>
</comment>
<dbReference type="PANTHER" id="PTHR11552:SF147">
    <property type="entry name" value="CHOLINE DEHYDROGENASE, MITOCHONDRIAL"/>
    <property type="match status" value="1"/>
</dbReference>
<evidence type="ECO:0000256" key="1">
    <source>
        <dbReference type="ARBA" id="ARBA00001974"/>
    </source>
</evidence>
<comment type="cofactor">
    <cofactor evidence="1">
        <name>FAD</name>
        <dbReference type="ChEBI" id="CHEBI:57692"/>
    </cofactor>
</comment>
<dbReference type="InterPro" id="IPR036188">
    <property type="entry name" value="FAD/NAD-bd_sf"/>
</dbReference>
<evidence type="ECO:0000256" key="4">
    <source>
        <dbReference type="ARBA" id="ARBA00022827"/>
    </source>
</evidence>
<gene>
    <name evidence="8" type="ORF">E2A64_14380</name>
</gene>
<evidence type="ECO:0000259" key="7">
    <source>
        <dbReference type="PROSITE" id="PS00624"/>
    </source>
</evidence>
<dbReference type="SUPFAM" id="SSF54373">
    <property type="entry name" value="FAD-linked reductases, C-terminal domain"/>
    <property type="match status" value="1"/>
</dbReference>
<evidence type="ECO:0000313" key="9">
    <source>
        <dbReference type="Proteomes" id="UP000295131"/>
    </source>
</evidence>
<comment type="caution">
    <text evidence="8">The sequence shown here is derived from an EMBL/GenBank/DDBJ whole genome shotgun (WGS) entry which is preliminary data.</text>
</comment>
<dbReference type="EMBL" id="SMSI01000003">
    <property type="protein sequence ID" value="TDH34917.1"/>
    <property type="molecule type" value="Genomic_DNA"/>
</dbReference>
<dbReference type="GO" id="GO:0016614">
    <property type="term" value="F:oxidoreductase activity, acting on CH-OH group of donors"/>
    <property type="evidence" value="ECO:0007669"/>
    <property type="project" value="InterPro"/>
</dbReference>
<dbReference type="PIRSF" id="PIRSF000137">
    <property type="entry name" value="Alcohol_oxidase"/>
    <property type="match status" value="1"/>
</dbReference>
<dbReference type="OrthoDB" id="9785276at2"/>
<name>A0A4R5PI73_9HYPH</name>
<dbReference type="GO" id="GO:0050660">
    <property type="term" value="F:flavin adenine dinucleotide binding"/>
    <property type="evidence" value="ECO:0007669"/>
    <property type="project" value="InterPro"/>
</dbReference>
<dbReference type="SUPFAM" id="SSF51905">
    <property type="entry name" value="FAD/NAD(P)-binding domain"/>
    <property type="match status" value="1"/>
</dbReference>
<evidence type="ECO:0000256" key="5">
    <source>
        <dbReference type="RuleBase" id="RU003968"/>
    </source>
</evidence>
<dbReference type="InterPro" id="IPR007867">
    <property type="entry name" value="GMC_OxRtase_C"/>
</dbReference>
<keyword evidence="4 5" id="KW-0274">FAD</keyword>
<evidence type="ECO:0000256" key="2">
    <source>
        <dbReference type="ARBA" id="ARBA00010790"/>
    </source>
</evidence>
<dbReference type="InterPro" id="IPR000172">
    <property type="entry name" value="GMC_OxRdtase_N"/>
</dbReference>
<sequence>MTEFDYVIVGGGVAGCVVANRLTEDPSVRVAMLEFGTDNNHKKQIVRAPLGMVTFMMPNLAFLGGTKMMYLYEAEPSRGLGNQKMMLPRGKALGGSSMVNGMIYIRGQKQDYDDWRDMGNPGWGYDDMLPYFRKSENFVLASEPDATKNFNLGGKPVRDQIDMRYHGTGGPVSVAPPRSPNPLCPTYFEAAKQAGYKLNADFNGEDQEGIGYHWLTQKGGERWGAESSYANPARERPNLTIITEARALEILMEGKRATGVKYDRAGEISEIKAGKEVILATGAFISPQLLQLSGIGDPKELKRHGIEVRHALPGVGQNLQDHIDTWTKQRTTSNLTYGISWATMHSNAMHILKWFTSRRGMFTSNTGEAGGFVKSGPDVDRPDLQLFFCSTMASAQAADSFWGHGWAMHACLLRPRSVGHVGLKSASAYEAPLIAPNFLGDPYDMEILIRGVKIMREITNQPAFDAHRGEEVAPGPSVQTDDDIAAYIRSHSMTMYHPTSTCKMGTDDMAVVAPDSLLVHGLENLAIVDASVMPAVISGNTFAPTVAVAEKAADLIKARGKARTARAA</sequence>
<dbReference type="PROSITE" id="PS00623">
    <property type="entry name" value="GMC_OXRED_1"/>
    <property type="match status" value="1"/>
</dbReference>